<dbReference type="EMBL" id="MU006789">
    <property type="protein sequence ID" value="KAF2638568.1"/>
    <property type="molecule type" value="Genomic_DNA"/>
</dbReference>
<sequence>MDDLDDELDLRHHRSLKPDVYYRCPNTESLDGALRNELEKNAASLIPMEIATEFVFSLTSTITISVAQQSHLDSLFDPAAWPQSIAVEYALCRDAEGKERLKLQRAIARSILETIQEIDGFKYAERQALNKEGSDGTRFKYVCVDSLQNRDRKANRKKGKGKEKEIEAEEGGNRKSEGPQATKPTLPTYDCNGAIYIKFSTKRDAIHVVYRHNPIHNTPVVDKPSMPAQATDNSSAPQDATNGTSHSAKPKKRKRAPKDHHVEVDTEFDDPDLDMSTSFETVKAPSKKKNGKSTASPVATKKTKKGKPAQSPAKSRKNAPVRELTPPPAQSVKGKCLRCREKGIKCNEVKPQCNQCRRGLWDCQYEVPGPKKRSKNGCVNCKGRKRKCTEERPSCAYCLKVDDDCTYQDYS</sequence>
<evidence type="ECO:0000256" key="1">
    <source>
        <dbReference type="ARBA" id="ARBA00023242"/>
    </source>
</evidence>
<protein>
    <recommendedName>
        <fullName evidence="3">Zn(2)-C6 fungal-type domain-containing protein</fullName>
    </recommendedName>
</protein>
<dbReference type="SUPFAM" id="SSF57701">
    <property type="entry name" value="Zn2/Cys6 DNA-binding domain"/>
    <property type="match status" value="2"/>
</dbReference>
<dbReference type="Pfam" id="PF00172">
    <property type="entry name" value="Zn_clus"/>
    <property type="match status" value="2"/>
</dbReference>
<name>A0A6A6RWK2_9PLEO</name>
<evidence type="ECO:0000256" key="2">
    <source>
        <dbReference type="SAM" id="MobiDB-lite"/>
    </source>
</evidence>
<feature type="region of interest" description="Disordered" evidence="2">
    <location>
        <begin position="217"/>
        <end position="332"/>
    </location>
</feature>
<dbReference type="SMART" id="SM00066">
    <property type="entry name" value="GAL4"/>
    <property type="match status" value="2"/>
</dbReference>
<dbReference type="InterPro" id="IPR036864">
    <property type="entry name" value="Zn2-C6_fun-type_DNA-bd_sf"/>
</dbReference>
<dbReference type="OrthoDB" id="3251668at2759"/>
<dbReference type="Proteomes" id="UP000799753">
    <property type="component" value="Unassembled WGS sequence"/>
</dbReference>
<dbReference type="PANTHER" id="PTHR47657">
    <property type="entry name" value="STEROL REGULATORY ELEMENT-BINDING PROTEIN ECM22"/>
    <property type="match status" value="1"/>
</dbReference>
<dbReference type="CDD" id="cd00067">
    <property type="entry name" value="GAL4"/>
    <property type="match status" value="2"/>
</dbReference>
<dbReference type="AlphaFoldDB" id="A0A6A6RWK2"/>
<feature type="compositionally biased region" description="Basic residues" evidence="2">
    <location>
        <begin position="248"/>
        <end position="258"/>
    </location>
</feature>
<evidence type="ECO:0000313" key="5">
    <source>
        <dbReference type="Proteomes" id="UP000799753"/>
    </source>
</evidence>
<dbReference type="GO" id="GO:0008270">
    <property type="term" value="F:zinc ion binding"/>
    <property type="evidence" value="ECO:0007669"/>
    <property type="project" value="InterPro"/>
</dbReference>
<feature type="domain" description="Zn(2)-C6 fungal-type" evidence="3">
    <location>
        <begin position="377"/>
        <end position="407"/>
    </location>
</feature>
<keyword evidence="5" id="KW-1185">Reference proteome</keyword>
<feature type="compositionally biased region" description="Polar residues" evidence="2">
    <location>
        <begin position="228"/>
        <end position="247"/>
    </location>
</feature>
<dbReference type="PROSITE" id="PS00463">
    <property type="entry name" value="ZN2_CY6_FUNGAL_1"/>
    <property type="match status" value="1"/>
</dbReference>
<keyword evidence="1" id="KW-0539">Nucleus</keyword>
<dbReference type="InterPro" id="IPR001138">
    <property type="entry name" value="Zn2Cys6_DnaBD"/>
</dbReference>
<feature type="domain" description="Zn(2)-C6 fungal-type" evidence="3">
    <location>
        <begin position="335"/>
        <end position="365"/>
    </location>
</feature>
<dbReference type="InterPro" id="IPR052400">
    <property type="entry name" value="Zn2-C6_fungal_TF"/>
</dbReference>
<reference evidence="4" key="1">
    <citation type="journal article" date="2020" name="Stud. Mycol.">
        <title>101 Dothideomycetes genomes: a test case for predicting lifestyles and emergence of pathogens.</title>
        <authorList>
            <person name="Haridas S."/>
            <person name="Albert R."/>
            <person name="Binder M."/>
            <person name="Bloem J."/>
            <person name="Labutti K."/>
            <person name="Salamov A."/>
            <person name="Andreopoulos B."/>
            <person name="Baker S."/>
            <person name="Barry K."/>
            <person name="Bills G."/>
            <person name="Bluhm B."/>
            <person name="Cannon C."/>
            <person name="Castanera R."/>
            <person name="Culley D."/>
            <person name="Daum C."/>
            <person name="Ezra D."/>
            <person name="Gonzalez J."/>
            <person name="Henrissat B."/>
            <person name="Kuo A."/>
            <person name="Liang C."/>
            <person name="Lipzen A."/>
            <person name="Lutzoni F."/>
            <person name="Magnuson J."/>
            <person name="Mondo S."/>
            <person name="Nolan M."/>
            <person name="Ohm R."/>
            <person name="Pangilinan J."/>
            <person name="Park H.-J."/>
            <person name="Ramirez L."/>
            <person name="Alfaro M."/>
            <person name="Sun H."/>
            <person name="Tritt A."/>
            <person name="Yoshinaga Y."/>
            <person name="Zwiers L.-H."/>
            <person name="Turgeon B."/>
            <person name="Goodwin S."/>
            <person name="Spatafora J."/>
            <person name="Crous P."/>
            <person name="Grigoriev I."/>
        </authorList>
    </citation>
    <scope>NUCLEOTIDE SEQUENCE</scope>
    <source>
        <strain evidence="4">CBS 473.64</strain>
    </source>
</reference>
<feature type="region of interest" description="Disordered" evidence="2">
    <location>
        <begin position="151"/>
        <end position="187"/>
    </location>
</feature>
<gene>
    <name evidence="4" type="ORF">P280DRAFT_404552</name>
</gene>
<dbReference type="Gene3D" id="4.10.240.10">
    <property type="entry name" value="Zn(2)-C6 fungal-type DNA-binding domain"/>
    <property type="match status" value="2"/>
</dbReference>
<dbReference type="PANTHER" id="PTHR47657:SF7">
    <property type="entry name" value="STEROL REGULATORY ELEMENT-BINDING PROTEIN ECM22"/>
    <property type="match status" value="1"/>
</dbReference>
<dbReference type="PROSITE" id="PS50048">
    <property type="entry name" value="ZN2_CY6_FUNGAL_2"/>
    <property type="match status" value="2"/>
</dbReference>
<dbReference type="GO" id="GO:0000981">
    <property type="term" value="F:DNA-binding transcription factor activity, RNA polymerase II-specific"/>
    <property type="evidence" value="ECO:0007669"/>
    <property type="project" value="InterPro"/>
</dbReference>
<accession>A0A6A6RWK2</accession>
<evidence type="ECO:0000259" key="3">
    <source>
        <dbReference type="PROSITE" id="PS50048"/>
    </source>
</evidence>
<proteinExistence type="predicted"/>
<organism evidence="4 5">
    <name type="scientific">Massarina eburnea CBS 473.64</name>
    <dbReference type="NCBI Taxonomy" id="1395130"/>
    <lineage>
        <taxon>Eukaryota</taxon>
        <taxon>Fungi</taxon>
        <taxon>Dikarya</taxon>
        <taxon>Ascomycota</taxon>
        <taxon>Pezizomycotina</taxon>
        <taxon>Dothideomycetes</taxon>
        <taxon>Pleosporomycetidae</taxon>
        <taxon>Pleosporales</taxon>
        <taxon>Massarineae</taxon>
        <taxon>Massarinaceae</taxon>
        <taxon>Massarina</taxon>
    </lineage>
</organism>
<evidence type="ECO:0000313" key="4">
    <source>
        <dbReference type="EMBL" id="KAF2638568.1"/>
    </source>
</evidence>